<gene>
    <name evidence="1" type="ORF">CTDIVETGP_1809</name>
</gene>
<name>W6N8I1_CLOTY</name>
<dbReference type="SUPFAM" id="SSF56112">
    <property type="entry name" value="Protein kinase-like (PK-like)"/>
    <property type="match status" value="1"/>
</dbReference>
<dbReference type="OrthoDB" id="1916806at2"/>
<proteinExistence type="predicted"/>
<comment type="caution">
    <text evidence="1">The sequence shown here is derived from an EMBL/GenBank/DDBJ whole genome shotgun (WGS) entry which is preliminary data.</text>
</comment>
<dbReference type="AlphaFoldDB" id="W6N8I1"/>
<organism evidence="1 2">
    <name type="scientific">Clostridium tyrobutyricum DIVETGP</name>
    <dbReference type="NCBI Taxonomy" id="1408889"/>
    <lineage>
        <taxon>Bacteria</taxon>
        <taxon>Bacillati</taxon>
        <taxon>Bacillota</taxon>
        <taxon>Clostridia</taxon>
        <taxon>Eubacteriales</taxon>
        <taxon>Clostridiaceae</taxon>
        <taxon>Clostridium</taxon>
    </lineage>
</organism>
<dbReference type="InterPro" id="IPR011009">
    <property type="entry name" value="Kinase-like_dom_sf"/>
</dbReference>
<dbReference type="GO" id="GO:0016301">
    <property type="term" value="F:kinase activity"/>
    <property type="evidence" value="ECO:0007669"/>
    <property type="project" value="UniProtKB-KW"/>
</dbReference>
<protein>
    <submittedName>
        <fullName evidence="1">Serine/threonine kinase related protein</fullName>
    </submittedName>
</protein>
<keyword evidence="2" id="KW-1185">Reference proteome</keyword>
<dbReference type="RefSeq" id="WP_017895250.1">
    <property type="nucleotide sequence ID" value="NZ_CBXI010000031.1"/>
</dbReference>
<reference evidence="1 2" key="1">
    <citation type="journal article" date="2015" name="Genome Announc.">
        <title>Draft Genome Sequence of Clostridium tyrobutyricum Strain DIVETGP, Isolated from Cow's Milk for Grana Padano Production.</title>
        <authorList>
            <person name="Soggiu A."/>
            <person name="Piras C."/>
            <person name="Gaiarsa S."/>
            <person name="Sassera D."/>
            <person name="Roncada P."/>
            <person name="Bendixen E."/>
            <person name="Brasca M."/>
            <person name="Bonizzi L."/>
        </authorList>
    </citation>
    <scope>NUCLEOTIDE SEQUENCE [LARGE SCALE GENOMIC DNA]</scope>
    <source>
        <strain evidence="1 2">DIVETGP</strain>
    </source>
</reference>
<evidence type="ECO:0000313" key="2">
    <source>
        <dbReference type="Proteomes" id="UP000019482"/>
    </source>
</evidence>
<evidence type="ECO:0000313" key="1">
    <source>
        <dbReference type="EMBL" id="CDL91739.1"/>
    </source>
</evidence>
<dbReference type="Gene3D" id="1.10.510.10">
    <property type="entry name" value="Transferase(Phosphotransferase) domain 1"/>
    <property type="match status" value="1"/>
</dbReference>
<accession>W6N8I1</accession>
<keyword evidence="1" id="KW-0418">Kinase</keyword>
<dbReference type="Proteomes" id="UP000019482">
    <property type="component" value="Unassembled WGS sequence"/>
</dbReference>
<keyword evidence="1" id="KW-0808">Transferase</keyword>
<dbReference type="GeneID" id="29420756"/>
<sequence length="173" mass="20332">MKVSIPVDLKQCVYLGHGHSGKVYLMPDGKIIKIFKSSHSCKAEFDILKSVEGSPYFPRVYKLGTHYIIREYVGGTNVYDYIKKHGIKRSFVINIADLFDHMKMLGFKKLEIRFPHLFVQKDGTLMLIDPRKSYEEDIPYPKAFLRKLKSMGLLEKFMKILKKERPDLHWDYK</sequence>
<dbReference type="EMBL" id="CBXI010000031">
    <property type="protein sequence ID" value="CDL91739.1"/>
    <property type="molecule type" value="Genomic_DNA"/>
</dbReference>